<gene>
    <name evidence="2" type="ORF">GSOID_T00016647001</name>
</gene>
<feature type="compositionally biased region" description="Basic and acidic residues" evidence="1">
    <location>
        <begin position="967"/>
        <end position="993"/>
    </location>
</feature>
<feature type="compositionally biased region" description="Polar residues" evidence="1">
    <location>
        <begin position="1192"/>
        <end position="1208"/>
    </location>
</feature>
<accession>E4XNP6</accession>
<sequence>MIEALIRKYKADSNDTPFHWRLEYAGAADTADGLEGENAEILEKCQSRWTKTDRAGRHLALAPRTQSSLDTLVLNNVIKSWKKLMSMPQTPANGVSSDISRCLELKDLTDLVEWIEKVHEGDFNMDSLGKKLAVMWLDKAFASKRKTETQQELADVLAEMGSNLRVDMPASAHKSLRKLAIAAGFRLDGFWRELSIWLRRVFQTTYDWKRDAENHVDRRSIPSIIEDPNSEASTWLVVSSDPLQLALVQLDDNEEDIESQFKIWEQISKTATVDTDVRVLISAWITKVNNSEEPINGKAWQAIRNHLRPVYNEGNLRVVTSYYQNSVNQYAVDNLRKIMVRGHEEDIWEVRKKLRAVLGAEMVTDKWTHYHEIKVLPENGFLPRDFTNDLLRTKPIDYAKRYSEKGICERQECNRTSGNFVLCNLCLTQLTLISDERRGSRLGTSIRNPKKKVLARDRWTKSKKLQDVHPHLRAPILRDIIKIQKTRTRHGGVRDSMAAILAEKTESGCQKPWGHKNFKDNNNLLKALDTYTEKYVDLRKAAKWSSVQQMKEGHVIFIPLRSLDKNGLRKYEKPYLVVVEDSVSEAILLEDLPFEKDEKWVKIRVNLPFAVPEFLSCLNQYAQLLDDNNECPELVYCANFLRKTNKLEIAFLLEEKENFHTVVNDLADRVEEARQQNDYDTRYPQMITTTEHGGLEAFMRFDGYGGEVRTILRPQTKDMTKRFPTILAAESEESLVNFLAHMALSEKLVPGLHPENLLGVSTWSQSESAIGASARRQEISVALVALALDHAERKKLRNWKICDGDVVFDTQALSRHSEPSREFIEAARLSKHPNGLQILEFVRICEAVRSQAPVASQLVDTLRFYLQPDARLGKRITKKITHDWNRFMLTGYLGRKRAIVPVIREFFQLRPMARQQQRPEELPQLFSDVRSNSWYRAQRREFGDLDENGHYDLGYDSDVSDFSEGEDDRKNPRAHLEPYERRVSNVQKRAEIARRRKAGEPDGEESTQIVQADLTAPEQQDDELSVSTELFEIGEVEFTEWADDKYLENDQDDPPQLVEGRDDYADLELTHEREQDLPQSMKDKIKSLFDASDKNTKKAVTAYVNQLMAAQSHPAQTQEDQEVEENPLFEEINSAEEDAERREQEAIRAREQRYRRILCGEQDANFVDWAELMSAKNEARRYFEKKKEEETQNGLEITRTESNTSVSSVELREHPMTGPRNRPPTAQQELSQQRDRDLAREQLPVTILEELDESTTESAMTTDSDSSDSSDSEDITVIENMAFRAREEAQTVENAANKTVQRLPEETQKELVGLLKPYSGTPEAERDDGRNLDKLPANLRTMQLYDERRMKRWNEAFTHRNWGLTHDRLANKLPARATERKVSFTNEVPKNDEGQWTLPPMLEYSEAEDSEFTFGLHTKTIWQLTKKFYSEDYSANQNEPEDAVNIIPEIQKERFGYVKIHSEDQTTQDPKELYVGANRVVEMGIDKYQKRVYAADIKQTLSKEILKKIRKVTQKLTNGHDYLDEEVIRMEQRDLARYALRYDGEFMRCIYDDSRRYNLNLEVIRMSLYYGLKQNKDLGKLRTWIIELDPKPEQEY</sequence>
<dbReference type="EMBL" id="FN653085">
    <property type="protein sequence ID" value="CBY11484.1"/>
    <property type="molecule type" value="Genomic_DNA"/>
</dbReference>
<organism evidence="2 3">
    <name type="scientific">Oikopleura dioica</name>
    <name type="common">Tunicate</name>
    <dbReference type="NCBI Taxonomy" id="34765"/>
    <lineage>
        <taxon>Eukaryota</taxon>
        <taxon>Metazoa</taxon>
        <taxon>Chordata</taxon>
        <taxon>Tunicata</taxon>
        <taxon>Appendicularia</taxon>
        <taxon>Copelata</taxon>
        <taxon>Oikopleuridae</taxon>
        <taxon>Oikopleura</taxon>
    </lineage>
</organism>
<evidence type="ECO:0000313" key="2">
    <source>
        <dbReference type="EMBL" id="CBY11484.1"/>
    </source>
</evidence>
<dbReference type="InParanoid" id="E4XNP6"/>
<proteinExistence type="predicted"/>
<evidence type="ECO:0000256" key="1">
    <source>
        <dbReference type="SAM" id="MobiDB-lite"/>
    </source>
</evidence>
<feature type="region of interest" description="Disordered" evidence="1">
    <location>
        <begin position="956"/>
        <end position="1008"/>
    </location>
</feature>
<name>E4XNP6_OIKDI</name>
<keyword evidence="3" id="KW-1185">Reference proteome</keyword>
<reference evidence="2 3" key="1">
    <citation type="journal article" date="2010" name="Science">
        <title>Plasticity of animal genome architecture unmasked by rapid evolution of a pelagic tunicate.</title>
        <authorList>
            <person name="Denoeud F."/>
            <person name="Henriet S."/>
            <person name="Mungpakdee S."/>
            <person name="Aury J.M."/>
            <person name="Da Silva C."/>
            <person name="Brinkmann H."/>
            <person name="Mikhaleva J."/>
            <person name="Olsen L.C."/>
            <person name="Jubin C."/>
            <person name="Canestro C."/>
            <person name="Bouquet J.M."/>
            <person name="Danks G."/>
            <person name="Poulain J."/>
            <person name="Campsteijn C."/>
            <person name="Adamski M."/>
            <person name="Cross I."/>
            <person name="Yadetie F."/>
            <person name="Muffato M."/>
            <person name="Louis A."/>
            <person name="Butcher S."/>
            <person name="Tsagkogeorga G."/>
            <person name="Konrad A."/>
            <person name="Singh S."/>
            <person name="Jensen M.F."/>
            <person name="Cong E.H."/>
            <person name="Eikeseth-Otteraa H."/>
            <person name="Noel B."/>
            <person name="Anthouard V."/>
            <person name="Porcel B.M."/>
            <person name="Kachouri-Lafond R."/>
            <person name="Nishino A."/>
            <person name="Ugolini M."/>
            <person name="Chourrout P."/>
            <person name="Nishida H."/>
            <person name="Aasland R."/>
            <person name="Huzurbazar S."/>
            <person name="Westhof E."/>
            <person name="Delsuc F."/>
            <person name="Lehrach H."/>
            <person name="Reinhardt R."/>
            <person name="Weissenbach J."/>
            <person name="Roy S.W."/>
            <person name="Artiguenave F."/>
            <person name="Postlethwait J.H."/>
            <person name="Manak J.R."/>
            <person name="Thompson E.M."/>
            <person name="Jaillon O."/>
            <person name="Du Pasquier L."/>
            <person name="Boudinot P."/>
            <person name="Liberles D.A."/>
            <person name="Volff J.N."/>
            <person name="Philippe H."/>
            <person name="Lenhard B."/>
            <person name="Roest Crollius H."/>
            <person name="Wincker P."/>
            <person name="Chourrout D."/>
        </authorList>
    </citation>
    <scope>NUCLEOTIDE SEQUENCE [LARGE SCALE GENOMIC DNA]</scope>
</reference>
<feature type="region of interest" description="Disordered" evidence="1">
    <location>
        <begin position="1249"/>
        <end position="1272"/>
    </location>
</feature>
<dbReference type="Proteomes" id="UP000001307">
    <property type="component" value="Unassembled WGS sequence"/>
</dbReference>
<feature type="region of interest" description="Disordered" evidence="1">
    <location>
        <begin position="1184"/>
        <end position="1237"/>
    </location>
</feature>
<protein>
    <submittedName>
        <fullName evidence="2">Uncharacterized protein</fullName>
    </submittedName>
</protein>
<evidence type="ECO:0000313" key="3">
    <source>
        <dbReference type="Proteomes" id="UP000001307"/>
    </source>
</evidence>